<evidence type="ECO:0000256" key="2">
    <source>
        <dbReference type="SAM" id="Phobius"/>
    </source>
</evidence>
<evidence type="ECO:0000313" key="3">
    <source>
        <dbReference type="EMBL" id="MBL3679052.1"/>
    </source>
</evidence>
<feature type="transmembrane region" description="Helical" evidence="2">
    <location>
        <begin position="90"/>
        <end position="111"/>
    </location>
</feature>
<accession>A0ABS1SG83</accession>
<dbReference type="InterPro" id="IPR021517">
    <property type="entry name" value="DUF3180"/>
</dbReference>
<dbReference type="Pfam" id="PF11377">
    <property type="entry name" value="DUF3180"/>
    <property type="match status" value="1"/>
</dbReference>
<protein>
    <submittedName>
        <fullName evidence="3">DUF3180 family protein</fullName>
    </submittedName>
</protein>
<keyword evidence="2" id="KW-0472">Membrane</keyword>
<sequence>MRGDERSNPLAVVAAGAMGIAIGLVIQFGLSSRGSAPFIPPLSLAVMLVLIAAVVLTLGIRLRRTVLKRAGAVNPFHAVRLLATARAGQLVGGLLGGFGGGLALSLLGRSVPAPPATWVPMLLVLGGGIVLVVCAAITEHLCRVPPGDGDGTEDAGEEPGPAGQAAYRKP</sequence>
<feature type="transmembrane region" description="Helical" evidence="2">
    <location>
        <begin position="12"/>
        <end position="30"/>
    </location>
</feature>
<feature type="transmembrane region" description="Helical" evidence="2">
    <location>
        <begin position="117"/>
        <end position="137"/>
    </location>
</feature>
<gene>
    <name evidence="3" type="ORF">D3230_07040</name>
</gene>
<dbReference type="Proteomes" id="UP001645859">
    <property type="component" value="Unassembled WGS sequence"/>
</dbReference>
<reference evidence="3 4" key="1">
    <citation type="submission" date="2018-09" db="EMBL/GenBank/DDBJ databases">
        <title>Comparative genomics of Leucobacter spp.</title>
        <authorList>
            <person name="Reis A.C."/>
            <person name="Kolvenbach B.A."/>
            <person name="Corvini P.F.X."/>
            <person name="Nunes O.C."/>
        </authorList>
    </citation>
    <scope>NUCLEOTIDE SEQUENCE [LARGE SCALE GENOMIC DNA]</scope>
    <source>
        <strain evidence="3 4">TAN 31504</strain>
    </source>
</reference>
<organism evidence="3 4">
    <name type="scientific">Leucobacter chromiireducens subsp. solipictus</name>
    <dbReference type="NCBI Taxonomy" id="398235"/>
    <lineage>
        <taxon>Bacteria</taxon>
        <taxon>Bacillati</taxon>
        <taxon>Actinomycetota</taxon>
        <taxon>Actinomycetes</taxon>
        <taxon>Micrococcales</taxon>
        <taxon>Microbacteriaceae</taxon>
        <taxon>Leucobacter</taxon>
    </lineage>
</organism>
<feature type="compositionally biased region" description="Low complexity" evidence="1">
    <location>
        <begin position="158"/>
        <end position="170"/>
    </location>
</feature>
<evidence type="ECO:0000313" key="4">
    <source>
        <dbReference type="Proteomes" id="UP001645859"/>
    </source>
</evidence>
<keyword evidence="4" id="KW-1185">Reference proteome</keyword>
<comment type="caution">
    <text evidence="3">The sequence shown here is derived from an EMBL/GenBank/DDBJ whole genome shotgun (WGS) entry which is preliminary data.</text>
</comment>
<keyword evidence="2" id="KW-1133">Transmembrane helix</keyword>
<dbReference type="EMBL" id="QYAC01000003">
    <property type="protein sequence ID" value="MBL3679052.1"/>
    <property type="molecule type" value="Genomic_DNA"/>
</dbReference>
<proteinExistence type="predicted"/>
<feature type="transmembrane region" description="Helical" evidence="2">
    <location>
        <begin position="42"/>
        <end position="60"/>
    </location>
</feature>
<name>A0ABS1SG83_9MICO</name>
<evidence type="ECO:0000256" key="1">
    <source>
        <dbReference type="SAM" id="MobiDB-lite"/>
    </source>
</evidence>
<feature type="region of interest" description="Disordered" evidence="1">
    <location>
        <begin position="147"/>
        <end position="170"/>
    </location>
</feature>
<dbReference type="RefSeq" id="WP_202344318.1">
    <property type="nucleotide sequence ID" value="NZ_BAAAPI010000013.1"/>
</dbReference>
<keyword evidence="2" id="KW-0812">Transmembrane</keyword>